<dbReference type="EMBL" id="JARQWQ010000045">
    <property type="protein sequence ID" value="KAK2558352.1"/>
    <property type="molecule type" value="Genomic_DNA"/>
</dbReference>
<feature type="region of interest" description="Disordered" evidence="7">
    <location>
        <begin position="2462"/>
        <end position="2500"/>
    </location>
</feature>
<comment type="caution">
    <text evidence="11">The sequence shown here is derived from an EMBL/GenBank/DDBJ whole genome shotgun (WGS) entry which is preliminary data.</text>
</comment>
<dbReference type="GO" id="GO:1901673">
    <property type="term" value="P:regulation of mitotic spindle assembly"/>
    <property type="evidence" value="ECO:0007669"/>
    <property type="project" value="TreeGrafter"/>
</dbReference>
<evidence type="ECO:0000259" key="9">
    <source>
        <dbReference type="Pfam" id="PF25481"/>
    </source>
</evidence>
<feature type="compositionally biased region" description="Low complexity" evidence="7">
    <location>
        <begin position="1875"/>
        <end position="1889"/>
    </location>
</feature>
<feature type="compositionally biased region" description="Acidic residues" evidence="7">
    <location>
        <begin position="2048"/>
        <end position="2113"/>
    </location>
</feature>
<feature type="compositionally biased region" description="Low complexity" evidence="7">
    <location>
        <begin position="2583"/>
        <end position="2598"/>
    </location>
</feature>
<feature type="compositionally biased region" description="Acidic residues" evidence="7">
    <location>
        <begin position="2136"/>
        <end position="2190"/>
    </location>
</feature>
<dbReference type="Gene3D" id="1.20.5.2440">
    <property type="match status" value="1"/>
</dbReference>
<dbReference type="GO" id="GO:0006606">
    <property type="term" value="P:protein import into nucleus"/>
    <property type="evidence" value="ECO:0007669"/>
    <property type="project" value="InterPro"/>
</dbReference>
<reference evidence="11" key="1">
    <citation type="journal article" date="2023" name="G3 (Bethesda)">
        <title>Whole genome assembly and annotation of the endangered Caribbean coral Acropora cervicornis.</title>
        <authorList>
            <person name="Selwyn J.D."/>
            <person name="Vollmer S.V."/>
        </authorList>
    </citation>
    <scope>NUCLEOTIDE SEQUENCE</scope>
    <source>
        <strain evidence="11">K2</strain>
    </source>
</reference>
<dbReference type="InterPro" id="IPR057974">
    <property type="entry name" value="NUA/TPR/MLP1-2-like_dom"/>
</dbReference>
<organism evidence="11 12">
    <name type="scientific">Acropora cervicornis</name>
    <name type="common">Staghorn coral</name>
    <dbReference type="NCBI Taxonomy" id="6130"/>
    <lineage>
        <taxon>Eukaryota</taxon>
        <taxon>Metazoa</taxon>
        <taxon>Cnidaria</taxon>
        <taxon>Anthozoa</taxon>
        <taxon>Hexacorallia</taxon>
        <taxon>Scleractinia</taxon>
        <taxon>Astrocoeniina</taxon>
        <taxon>Acroporidae</taxon>
        <taxon>Acropora</taxon>
    </lineage>
</organism>
<evidence type="ECO:0000256" key="3">
    <source>
        <dbReference type="ARBA" id="ARBA00019789"/>
    </source>
</evidence>
<feature type="region of interest" description="Disordered" evidence="7">
    <location>
        <begin position="1940"/>
        <end position="2300"/>
    </location>
</feature>
<evidence type="ECO:0000313" key="11">
    <source>
        <dbReference type="EMBL" id="KAK2558352.1"/>
    </source>
</evidence>
<dbReference type="Gene3D" id="1.10.287.1490">
    <property type="match status" value="1"/>
</dbReference>
<dbReference type="PANTHER" id="PTHR18898">
    <property type="entry name" value="NUCLEOPROTEIN TPR-RELATED"/>
    <property type="match status" value="1"/>
</dbReference>
<dbReference type="Proteomes" id="UP001249851">
    <property type="component" value="Unassembled WGS sequence"/>
</dbReference>
<feature type="region of interest" description="Disordered" evidence="7">
    <location>
        <begin position="1875"/>
        <end position="1896"/>
    </location>
</feature>
<feature type="coiled-coil region" evidence="6">
    <location>
        <begin position="435"/>
        <end position="483"/>
    </location>
</feature>
<feature type="compositionally biased region" description="Basic and acidic residues" evidence="7">
    <location>
        <begin position="1753"/>
        <end position="1776"/>
    </location>
</feature>
<feature type="region of interest" description="Disordered" evidence="7">
    <location>
        <begin position="1753"/>
        <end position="1787"/>
    </location>
</feature>
<evidence type="ECO:0000256" key="5">
    <source>
        <dbReference type="ARBA" id="ARBA00023242"/>
    </source>
</evidence>
<dbReference type="GO" id="GO:0034399">
    <property type="term" value="C:nuclear periphery"/>
    <property type="evidence" value="ECO:0007669"/>
    <property type="project" value="UniProtKB-ARBA"/>
</dbReference>
<accession>A0AAD9QBQ0</accession>
<feature type="region of interest" description="Disordered" evidence="7">
    <location>
        <begin position="2546"/>
        <end position="2648"/>
    </location>
</feature>
<feature type="compositionally biased region" description="Low complexity" evidence="7">
    <location>
        <begin position="1940"/>
        <end position="1962"/>
    </location>
</feature>
<feature type="coiled-coil region" evidence="6">
    <location>
        <begin position="675"/>
        <end position="725"/>
    </location>
</feature>
<feature type="compositionally biased region" description="Acidic residues" evidence="7">
    <location>
        <begin position="2207"/>
        <end position="2228"/>
    </location>
</feature>
<dbReference type="InterPro" id="IPR057577">
    <property type="entry name" value="Nucleoprot-TPR/MLP1_dom"/>
</dbReference>
<dbReference type="GO" id="GO:0017056">
    <property type="term" value="F:structural constituent of nuclear pore"/>
    <property type="evidence" value="ECO:0007669"/>
    <property type="project" value="TreeGrafter"/>
</dbReference>
<dbReference type="Pfam" id="PF25785">
    <property type="entry name" value="TPR"/>
    <property type="match status" value="1"/>
</dbReference>
<comment type="similarity">
    <text evidence="2">Belongs to the TPR family.</text>
</comment>
<feature type="region of interest" description="Disordered" evidence="7">
    <location>
        <begin position="1696"/>
        <end position="1723"/>
    </location>
</feature>
<feature type="compositionally biased region" description="Polar residues" evidence="7">
    <location>
        <begin position="2465"/>
        <end position="2484"/>
    </location>
</feature>
<feature type="compositionally biased region" description="Low complexity" evidence="7">
    <location>
        <begin position="1976"/>
        <end position="1991"/>
    </location>
</feature>
<comment type="subcellular location">
    <subcellularLocation>
        <location evidence="1">Nucleus</location>
    </subcellularLocation>
</comment>
<evidence type="ECO:0000256" key="7">
    <source>
        <dbReference type="SAM" id="MobiDB-lite"/>
    </source>
</evidence>
<keyword evidence="12" id="KW-1185">Reference proteome</keyword>
<feature type="domain" description="NUA/TPR/MLP1-2-like" evidence="10">
    <location>
        <begin position="600"/>
        <end position="700"/>
    </location>
</feature>
<dbReference type="Pfam" id="PF25481">
    <property type="entry name" value="Nucleoprot-TPR"/>
    <property type="match status" value="1"/>
</dbReference>
<keyword evidence="5" id="KW-0539">Nucleus</keyword>
<feature type="domain" description="Nucleoprotein TPR/MPL1" evidence="9">
    <location>
        <begin position="196"/>
        <end position="274"/>
    </location>
</feature>
<protein>
    <recommendedName>
        <fullName evidence="3">Nucleoprotein TPR</fullName>
    </recommendedName>
</protein>
<feature type="coiled-coil region" evidence="6">
    <location>
        <begin position="774"/>
        <end position="847"/>
    </location>
</feature>
<reference evidence="11" key="2">
    <citation type="journal article" date="2023" name="Science">
        <title>Genomic signatures of disease resistance in endangered staghorn corals.</title>
        <authorList>
            <person name="Vollmer S.V."/>
            <person name="Selwyn J.D."/>
            <person name="Despard B.A."/>
            <person name="Roesel C.L."/>
        </authorList>
    </citation>
    <scope>NUCLEOTIDE SEQUENCE</scope>
    <source>
        <strain evidence="11">K2</strain>
    </source>
</reference>
<feature type="coiled-coil region" evidence="6">
    <location>
        <begin position="876"/>
        <end position="910"/>
    </location>
</feature>
<evidence type="ECO:0000259" key="10">
    <source>
        <dbReference type="Pfam" id="PF25785"/>
    </source>
</evidence>
<dbReference type="PANTHER" id="PTHR18898:SF2">
    <property type="entry name" value="NUCLEOPROTEIN TPR"/>
    <property type="match status" value="1"/>
</dbReference>
<dbReference type="InterPro" id="IPR012929">
    <property type="entry name" value="Nucleoprot-TPR/MLP1-2_dom"/>
</dbReference>
<feature type="coiled-coil region" evidence="6">
    <location>
        <begin position="237"/>
        <end position="391"/>
    </location>
</feature>
<feature type="coiled-coil region" evidence="6">
    <location>
        <begin position="950"/>
        <end position="1283"/>
    </location>
</feature>
<evidence type="ECO:0000259" key="8">
    <source>
        <dbReference type="Pfam" id="PF07926"/>
    </source>
</evidence>
<evidence type="ECO:0000256" key="1">
    <source>
        <dbReference type="ARBA" id="ARBA00004123"/>
    </source>
</evidence>
<feature type="compositionally biased region" description="Polar residues" evidence="7">
    <location>
        <begin position="2287"/>
        <end position="2298"/>
    </location>
</feature>
<evidence type="ECO:0000256" key="2">
    <source>
        <dbReference type="ARBA" id="ARBA00005274"/>
    </source>
</evidence>
<feature type="coiled-coil region" evidence="6">
    <location>
        <begin position="56"/>
        <end position="162"/>
    </location>
</feature>
<gene>
    <name evidence="11" type="ORF">P5673_019493</name>
</gene>
<feature type="coiled-coil region" evidence="6">
    <location>
        <begin position="594"/>
        <end position="635"/>
    </location>
</feature>
<dbReference type="Pfam" id="PF07926">
    <property type="entry name" value="TPR_MLP1_2"/>
    <property type="match status" value="1"/>
</dbReference>
<feature type="domain" description="Nucleoprotein TPR/MLP1-2" evidence="8">
    <location>
        <begin position="1175"/>
        <end position="1301"/>
    </location>
</feature>
<evidence type="ECO:0000256" key="4">
    <source>
        <dbReference type="ARBA" id="ARBA00023054"/>
    </source>
</evidence>
<dbReference type="GO" id="GO:0005643">
    <property type="term" value="C:nuclear pore"/>
    <property type="evidence" value="ECO:0007669"/>
    <property type="project" value="UniProtKB-ARBA"/>
</dbReference>
<sequence length="2679" mass="300316">MAASAEATAEGEVVTSLSHFLGISKDVLIKIASQNEETASALKKARTVFEELASSEEKYRLDMANLRRARVNAEQQFSHIEKQLISCNTKLDSEQKQHVRLQKEHEETVASLAEKQKRLQEVESIKEDASANYVRSRVSKLNEQLESEKLDLLSVVQRKSQEIDRLNDEWKIMSDKLSEANSVKCEAQAKLDQIESQETSLKFREKRIEQEKELIQKQNTWLTDELKTKTDELVQLRKEKSSQVFELQSRVEETTEELSHLKSSADGLKESNTEMKNKLESYMDKLKEAREQFVNMEDQFKTELASQSKLATLYKDTADEAKKKSDELLAAFEEVQKLLKEANEGRLNLDSKLKAQEKFHAEKTKEYEEKVSKLEREVENANDLLTAARQRGAAPLTSDELSSLSPTAAATSSFLKSGMTLTQIYSQYVEVSDALQQEKDENIRLKQYLDQILKEIEEKAPILQQQRKDYEQALHSVDQLSMRLNSALAVSWVNKWSKRECFEDKPRSGRPSVLTNTARKSIEKAKYKQNNSTRKIAKNLQQKTIEVSSITVEIHDQDECPKYLFQCPNPKTISFGARGNVMFLWTAFQNAKKNEECKGQAEEAVRKSEHLRRENERLRTLSADLSQQVQVLLKECEEARGGVVSSEERAQPMSSTEVTSSSQVISEHLVTFRSIEELQQQNQKLLGVIRELSEEKEKREGENAIDSLQQQLDGSLKEVEHLKEARERQMKMVEAVVRQRDMYRVLLATNGQSPIPISDEGLSPLASTPFLQTSDKTTAELEETKLALKDLQRHFETYKAEKAQVEEKVSEKQDKLESQNIELNGTNARLKSQLEFIEERFSMLKTNSEAFKKEATAASEKSRNLQVANSKIQATLDSSMQELTNIKEKCNKLEVMCENLKAEKALMKESEVRLLQENRSLLEHQKSQNSLVTNLQTLQNNLERSEFEARTRLGAQVETLQREVNLLKKKLESEEKHHKSIVDTWQSRVQELQSQLNVEIRTHQQAREQLLTSTRDIDSVELRCTQAEAQLQAAEKRIADILSNESGVFKEGEQERIRKEVTEQYTVKIEEFELKLSDAETKIKGLEGQLEQAKQHAEQFKSMSEANDAALSDLNKTTEEFRRTTETKLKEAEQQVEQFKAKVSSLQALNQDLNATRAKVTREAESQTRSLRDMLSKVKAELDEALKKAQTSTAAEMTAKEELKEQALLAKEAQDKYERELLLHANDVQALTTIKTEFQEQSSRFQEIEDRAVAAEQKLQQHLSSWEEQKKAKTSETKKLEARCADLVNQNSTLHSQLEKMSAQLASSKELTGSLAPPPTEGAATDGAPAGNKTIDELWEIIRFVRREKEISETKCELSQSESIRYQQRCEYLEGQIQDLQKNISEQRTQSEVDSQTAAQHAEVMEKVQKLNELTEANKILTSEKETTEETVREMATKIQHLEAEMRPLKDNVQSLTTQKDALSAEKTALKNEIVRWTAKTNQLSEQFKNVDVDEYKRMKEEKKQFQQQIASLKTDNQRVRTQTETLKSELSKAQGELVGLKAVSQKSTDQVTSLKEEHQKALTKLQEEMESLKNSVSAKTEEVNEKNKTLLQVKRIARRYKTQVDEQTKEMEELRKKVNEAGQEAGEGTTASSTGNVDVAEYETKIKELTEQVKNSEEEVKKLKELDEQNKVSLKEKDDKNKKVWIQAREKLQQLTATKDRLSTENEELKKKSQSYQDEKEGLNQQVAELEMRLKVLSSQFEGKVARLEKELVASKKEKETSEKAANHEKKESEKNQQWQQREIEKLKEKLQQHQSLIQRQQLKMKSLTAAASKSASGSSLRASPSELSGAETSVTQGWLQQIGVDLVILCALGQKVPSSISVTSAPPVSLVPPTATIKPTTTPTPIKRAGPKASVRPIAVAPTQSTPTPTATVLPTVTSTPSEAASVAGVVRATTGTFTTPASSVSTSVPTTVSVRPITSTEEERRQSPEGEPEVSSTEASTSEQSQPSLSTAVVSGKRQRDELKVTDGSTSEIADGTVTEEEPVSKRIRMVELQVEGEVGTSQEAVEEEALAEEEAFDDQYEGIEAEEGTEFSDVEEEDEDAEGDDEEQGEEEDEEEEDEEEDEDDEDEGAAAGTADVPVEAEPDAPEVVLIESDEEEEDCNEVEVEEYVEEDEEGEMDEEDGEDEEEYMKGEGEEDEGEQIEEDEVGKENAEDMIDQQSIVEVIDDEEVQEGEDTTEAMEDDPLVEGPRANFGEAESAPEIRDERQAELQPGSTDTPVEREIPATAQQLRVQEREVQVLGSDSRGTSPLTTQSLPRRLSIRSHLAPFSFPQGQPAPGPFNDEEDCMVPSTPTLFVPKRTDGFAEAISSPQINPASFSFGAPGESSMSSAGALQLGLSEEGLRVDDTQVDLMGGTDEASNERPSFVVPTDKEQIECELKIVLHLFPEVRVFEIEVKCSRADKKGCNASFKIRLNNIGLPESSEASSQSNQRLPSTGSETRQLSLESLESEPEGGNIATVPAITVTQVTEESNEQNVPVSQAHPESLETEAGELLDEAEALKEDDAGDPEAAVKDSDEATVESQDSSKEDMSRPGTSGEPSCASVDSSAVSTVSLAKTGQDPSRPKGSVVQLKRPGTRGGPQLQRGASSSGRVRRLRRDPVSGNDEVNVECPLECARDFCPLSLSLKIEATWSVGLE</sequence>
<feature type="region of interest" description="Disordered" evidence="7">
    <location>
        <begin position="1309"/>
        <end position="1331"/>
    </location>
</feature>
<proteinExistence type="inferred from homology"/>
<dbReference type="GO" id="GO:0006406">
    <property type="term" value="P:mRNA export from nucleus"/>
    <property type="evidence" value="ECO:0007669"/>
    <property type="project" value="TreeGrafter"/>
</dbReference>
<name>A0AAD9QBQ0_ACRCE</name>
<evidence type="ECO:0000256" key="6">
    <source>
        <dbReference type="SAM" id="Coils"/>
    </source>
</evidence>
<evidence type="ECO:0000313" key="12">
    <source>
        <dbReference type="Proteomes" id="UP001249851"/>
    </source>
</evidence>
<keyword evidence="4 6" id="KW-0175">Coiled coil</keyword>